<dbReference type="EC" id="4.2.1.17" evidence="2"/>
<dbReference type="InterPro" id="IPR001753">
    <property type="entry name" value="Enoyl-CoA_hydra/iso"/>
</dbReference>
<name>A0A4D7BFD7_9HYPH</name>
<dbReference type="GO" id="GO:0016853">
    <property type="term" value="F:isomerase activity"/>
    <property type="evidence" value="ECO:0007669"/>
    <property type="project" value="UniProtKB-KW"/>
</dbReference>
<comment type="similarity">
    <text evidence="1">Belongs to the enoyl-CoA hydratase/isomerase family.</text>
</comment>
<dbReference type="PANTHER" id="PTHR43459">
    <property type="entry name" value="ENOYL-COA HYDRATASE"/>
    <property type="match status" value="1"/>
</dbReference>
<dbReference type="RefSeq" id="WP_136962038.1">
    <property type="nucleotide sequence ID" value="NZ_CP039690.1"/>
</dbReference>
<proteinExistence type="inferred from homology"/>
<dbReference type="PANTHER" id="PTHR43459:SF1">
    <property type="entry name" value="EG:BACN32G11.4 PROTEIN"/>
    <property type="match status" value="1"/>
</dbReference>
<organism evidence="2 3">
    <name type="scientific">Phreatobacter stygius</name>
    <dbReference type="NCBI Taxonomy" id="1940610"/>
    <lineage>
        <taxon>Bacteria</taxon>
        <taxon>Pseudomonadati</taxon>
        <taxon>Pseudomonadota</taxon>
        <taxon>Alphaproteobacteria</taxon>
        <taxon>Hyphomicrobiales</taxon>
        <taxon>Phreatobacteraceae</taxon>
        <taxon>Phreatobacter</taxon>
    </lineage>
</organism>
<evidence type="ECO:0000313" key="2">
    <source>
        <dbReference type="EMBL" id="QCI66597.1"/>
    </source>
</evidence>
<dbReference type="OrthoDB" id="9777711at2"/>
<evidence type="ECO:0000256" key="1">
    <source>
        <dbReference type="ARBA" id="ARBA00005254"/>
    </source>
</evidence>
<dbReference type="Gene3D" id="1.10.12.10">
    <property type="entry name" value="Lyase 2-enoyl-coa Hydratase, Chain A, domain 2"/>
    <property type="match status" value="1"/>
</dbReference>
<dbReference type="KEGG" id="pstg:E8M01_21615"/>
<keyword evidence="2" id="KW-0413">Isomerase</keyword>
<dbReference type="GO" id="GO:0004300">
    <property type="term" value="F:enoyl-CoA hydratase activity"/>
    <property type="evidence" value="ECO:0007669"/>
    <property type="project" value="UniProtKB-EC"/>
</dbReference>
<dbReference type="Gene3D" id="3.90.226.10">
    <property type="entry name" value="2-enoyl-CoA Hydratase, Chain A, domain 1"/>
    <property type="match status" value="1"/>
</dbReference>
<dbReference type="InterPro" id="IPR029045">
    <property type="entry name" value="ClpP/crotonase-like_dom_sf"/>
</dbReference>
<dbReference type="CDD" id="cd06558">
    <property type="entry name" value="crotonase-like"/>
    <property type="match status" value="1"/>
</dbReference>
<dbReference type="Pfam" id="PF00378">
    <property type="entry name" value="ECH_1"/>
    <property type="match status" value="1"/>
</dbReference>
<keyword evidence="2" id="KW-0456">Lyase</keyword>
<dbReference type="AlphaFoldDB" id="A0A4D7BFD7"/>
<evidence type="ECO:0000313" key="3">
    <source>
        <dbReference type="Proteomes" id="UP000298781"/>
    </source>
</evidence>
<dbReference type="EMBL" id="CP039690">
    <property type="protein sequence ID" value="QCI66597.1"/>
    <property type="molecule type" value="Genomic_DNA"/>
</dbReference>
<dbReference type="SUPFAM" id="SSF52096">
    <property type="entry name" value="ClpP/crotonase"/>
    <property type="match status" value="1"/>
</dbReference>
<gene>
    <name evidence="2" type="ORF">E8M01_21615</name>
</gene>
<protein>
    <submittedName>
        <fullName evidence="2">2-(1,2-epoxy-1,2-dihydrophenyl)acetyl-CoA isomerase</fullName>
        <ecNumber evidence="2">4.2.1.17</ecNumber>
    </submittedName>
</protein>
<accession>A0A4D7BFD7</accession>
<reference evidence="2 3" key="1">
    <citation type="submission" date="2019-04" db="EMBL/GenBank/DDBJ databases">
        <title>Phreatobacter aquaticus sp. nov.</title>
        <authorList>
            <person name="Choi A."/>
        </authorList>
    </citation>
    <scope>NUCLEOTIDE SEQUENCE [LARGE SCALE GENOMIC DNA]</scope>
    <source>
        <strain evidence="2 3">KCTC 52518</strain>
    </source>
</reference>
<dbReference type="Proteomes" id="UP000298781">
    <property type="component" value="Chromosome"/>
</dbReference>
<sequence>MSSKIDVSLSGSVAILRLNDPASMNALSVEMVEAMRAAVAEAARSARVLVLAGSARAFSSGANLTGGMVGEQAGSERDAGAILESHINPLMVALRDLNIPWIAAVRGAAAGVGCSLALAADLIVAGESAYFLQAFRRIGLVPDGGSTYLLVKAVGRVRAMEMMLLGEKIPADKALAWGLINRVVRDDMVEDTALALARDMAEGPTVALGLIRKSAWLATSADFETSLQAERNMQAEAGRTADFKEGVAAFRDKRPARFTGT</sequence>
<dbReference type="InterPro" id="IPR014748">
    <property type="entry name" value="Enoyl-CoA_hydra_C"/>
</dbReference>
<keyword evidence="3" id="KW-1185">Reference proteome</keyword>